<dbReference type="Proteomes" id="UP000028411">
    <property type="component" value="Unassembled WGS sequence"/>
</dbReference>
<keyword evidence="1" id="KW-0472">Membrane</keyword>
<comment type="caution">
    <text evidence="2">The sequence shown here is derived from an EMBL/GenBank/DDBJ whole genome shotgun (WGS) entry which is preliminary data.</text>
</comment>
<accession>A0A081RCN3</accession>
<evidence type="ECO:0000313" key="3">
    <source>
        <dbReference type="Proteomes" id="UP000028411"/>
    </source>
</evidence>
<proteinExistence type="predicted"/>
<keyword evidence="1" id="KW-0812">Transmembrane</keyword>
<dbReference type="EMBL" id="JFHR01000031">
    <property type="protein sequence ID" value="KEQ52956.1"/>
    <property type="molecule type" value="Genomic_DNA"/>
</dbReference>
<dbReference type="PATRIC" id="fig|46429.4.peg.2720"/>
<reference evidence="2 3" key="1">
    <citation type="submission" date="2014-02" db="EMBL/GenBank/DDBJ databases">
        <title>Whole genome sequence of Sphingobium chlorophenolicum NBRC 16172.</title>
        <authorList>
            <person name="Gan H.M."/>
            <person name="Gan H.Y."/>
            <person name="Chew T.H."/>
            <person name="Savka M.A."/>
        </authorList>
    </citation>
    <scope>NUCLEOTIDE SEQUENCE [LARGE SCALE GENOMIC DNA]</scope>
    <source>
        <strain evidence="2 3">NBRC 16172</strain>
    </source>
</reference>
<keyword evidence="1" id="KW-1133">Transmembrane helix</keyword>
<dbReference type="AlphaFoldDB" id="A0A081RCN3"/>
<feature type="transmembrane region" description="Helical" evidence="1">
    <location>
        <begin position="30"/>
        <end position="49"/>
    </location>
</feature>
<evidence type="ECO:0000313" key="2">
    <source>
        <dbReference type="EMBL" id="KEQ52956.1"/>
    </source>
</evidence>
<dbReference type="eggNOG" id="ENOG50300UR">
    <property type="taxonomic scope" value="Bacteria"/>
</dbReference>
<evidence type="ECO:0000256" key="1">
    <source>
        <dbReference type="SAM" id="Phobius"/>
    </source>
</evidence>
<name>A0A081RCN3_SPHCR</name>
<protein>
    <submittedName>
        <fullName evidence="2">Uncharacterized protein</fullName>
    </submittedName>
</protein>
<organism evidence="2 3">
    <name type="scientific">Sphingobium chlorophenolicum</name>
    <dbReference type="NCBI Taxonomy" id="46429"/>
    <lineage>
        <taxon>Bacteria</taxon>
        <taxon>Pseudomonadati</taxon>
        <taxon>Pseudomonadota</taxon>
        <taxon>Alphaproteobacteria</taxon>
        <taxon>Sphingomonadales</taxon>
        <taxon>Sphingomonadaceae</taxon>
        <taxon>Sphingobium</taxon>
    </lineage>
</organism>
<feature type="transmembrane region" description="Helical" evidence="1">
    <location>
        <begin position="61"/>
        <end position="79"/>
    </location>
</feature>
<sequence length="80" mass="8601">MLMALLGWIVSFIALFGALALRQDMPIGGSATLSNMLILLALLSCPMIWHERRLGISRGQRIVAALILFLCAPLALLPAA</sequence>
<gene>
    <name evidence="2" type="ORF">BV95_02747</name>
</gene>